<gene>
    <name evidence="1" type="ORF">GDO78_009652</name>
</gene>
<dbReference type="EMBL" id="WNTK01000005">
    <property type="protein sequence ID" value="KAG9483844.1"/>
    <property type="molecule type" value="Genomic_DNA"/>
</dbReference>
<evidence type="ECO:0000313" key="2">
    <source>
        <dbReference type="Proteomes" id="UP000770717"/>
    </source>
</evidence>
<comment type="caution">
    <text evidence="1">The sequence shown here is derived from an EMBL/GenBank/DDBJ whole genome shotgun (WGS) entry which is preliminary data.</text>
</comment>
<protein>
    <submittedName>
        <fullName evidence="1">Uncharacterized protein</fullName>
    </submittedName>
</protein>
<keyword evidence="2" id="KW-1185">Reference proteome</keyword>
<proteinExistence type="predicted"/>
<name>A0A8J6KCL2_ELECQ</name>
<organism evidence="1 2">
    <name type="scientific">Eleutherodactylus coqui</name>
    <name type="common">Puerto Rican coqui</name>
    <dbReference type="NCBI Taxonomy" id="57060"/>
    <lineage>
        <taxon>Eukaryota</taxon>
        <taxon>Metazoa</taxon>
        <taxon>Chordata</taxon>
        <taxon>Craniata</taxon>
        <taxon>Vertebrata</taxon>
        <taxon>Euteleostomi</taxon>
        <taxon>Amphibia</taxon>
        <taxon>Batrachia</taxon>
        <taxon>Anura</taxon>
        <taxon>Neobatrachia</taxon>
        <taxon>Hyloidea</taxon>
        <taxon>Eleutherodactylidae</taxon>
        <taxon>Eleutherodactylinae</taxon>
        <taxon>Eleutherodactylus</taxon>
        <taxon>Eleutherodactylus</taxon>
    </lineage>
</organism>
<evidence type="ECO:0000313" key="1">
    <source>
        <dbReference type="EMBL" id="KAG9483844.1"/>
    </source>
</evidence>
<accession>A0A8J6KCL2</accession>
<dbReference type="AlphaFoldDB" id="A0A8J6KCL2"/>
<dbReference type="Proteomes" id="UP000770717">
    <property type="component" value="Unassembled WGS sequence"/>
</dbReference>
<sequence>MNATGPSSALVYSRPKKYLQCRMPLRTRDNCRNSCPALIFQLLQMLPETEGPLLINRHAPSGHVEKRLLENRDPLYTNVGQQWQTVAL</sequence>
<reference evidence="1" key="1">
    <citation type="thesis" date="2020" institute="ProQuest LLC" country="789 East Eisenhower Parkway, Ann Arbor, MI, USA">
        <title>Comparative Genomics and Chromosome Evolution.</title>
        <authorList>
            <person name="Mudd A.B."/>
        </authorList>
    </citation>
    <scope>NUCLEOTIDE SEQUENCE</scope>
    <source>
        <strain evidence="1">HN-11 Male</strain>
        <tissue evidence="1">Kidney and liver</tissue>
    </source>
</reference>